<dbReference type="Proteomes" id="UP000673975">
    <property type="component" value="Unassembled WGS sequence"/>
</dbReference>
<keyword evidence="2" id="KW-1185">Reference proteome</keyword>
<sequence>MNNTNTAGKKADTAENARTAENVTIIREVGEATALPENIYYKLPDGLRQMCFAITNRNQRDVFFLAALSVLSAHMKNIDILHSTGIIHPQLFVMIIAPPASGKGIASKAKKLGEPLQDELYKQAAVENKGLNTASADNKARSDKPWQKAFFIPANSSDRAFFDRLHENSGRGLVIETEIDTLLNAMDKEWGNYSDVLLKGFQHETVSINRKEDCLYIEKPNFSICLTGTPVQFNRMFKNPENGLLSRFGLYTFEGDTEWQSHAPKRVGTSLDTEVRKNAKMFYKIFTELDKLSSPLDFQLSTEYWSSLDSVFKAINNKIRDYGLPDLLLSSNRRAPYHVLRIACALAVYRHFEKGEDIFPGMRVIPENDDIDVGVELSKMFVNHTNQMIGFLPRSNNLSNKSQRYREFYEALPGEFTTREAQEIASELGVPERTCDGWLSNYMADFKNIKHGHYRKRK</sequence>
<comment type="caution">
    <text evidence="1">The sequence shown here is derived from an EMBL/GenBank/DDBJ whole genome shotgun (WGS) entry which is preliminary data.</text>
</comment>
<dbReference type="AlphaFoldDB" id="A0A8J7UXZ8"/>
<dbReference type="EMBL" id="JAFIDN010000017">
    <property type="protein sequence ID" value="MBP3193899.1"/>
    <property type="molecule type" value="Genomic_DNA"/>
</dbReference>
<proteinExistence type="predicted"/>
<evidence type="ECO:0000313" key="2">
    <source>
        <dbReference type="Proteomes" id="UP000673975"/>
    </source>
</evidence>
<dbReference type="InterPro" id="IPR025048">
    <property type="entry name" value="DUF3987"/>
</dbReference>
<reference evidence="1" key="1">
    <citation type="submission" date="2021-02" db="EMBL/GenBank/DDBJ databases">
        <title>Natronogracilivirga saccharolytica gen. nov. sp. nov. a new anaerobic, haloalkiliphilic carbohydrate-fermenting bacterium from soda lake and proposing of Cyclonatronumiaceae fam. nov. in the phylum Balneolaeota.</title>
        <authorList>
            <person name="Zhilina T.N."/>
            <person name="Sorokin D.Y."/>
            <person name="Zavarzina D.G."/>
            <person name="Toshchakov S.V."/>
            <person name="Kublanov I.V."/>
        </authorList>
    </citation>
    <scope>NUCLEOTIDE SEQUENCE</scope>
    <source>
        <strain evidence="1">Z-1702</strain>
    </source>
</reference>
<name>A0A8J7UXZ8_9BACT</name>
<organism evidence="1 2">
    <name type="scientific">Natronogracilivirga saccharolytica</name>
    <dbReference type="NCBI Taxonomy" id="2812953"/>
    <lineage>
        <taxon>Bacteria</taxon>
        <taxon>Pseudomonadati</taxon>
        <taxon>Balneolota</taxon>
        <taxon>Balneolia</taxon>
        <taxon>Balneolales</taxon>
        <taxon>Cyclonatronaceae</taxon>
        <taxon>Natronogracilivirga</taxon>
    </lineage>
</organism>
<protein>
    <submittedName>
        <fullName evidence="1">DUF3987 domain-containing protein</fullName>
    </submittedName>
</protein>
<dbReference type="Pfam" id="PF13148">
    <property type="entry name" value="DUF3987"/>
    <property type="match status" value="1"/>
</dbReference>
<evidence type="ECO:0000313" key="1">
    <source>
        <dbReference type="EMBL" id="MBP3193899.1"/>
    </source>
</evidence>
<dbReference type="RefSeq" id="WP_210513359.1">
    <property type="nucleotide sequence ID" value="NZ_JAFIDN010000017.1"/>
</dbReference>
<accession>A0A8J7UXZ8</accession>
<gene>
    <name evidence="1" type="ORF">NATSA_14575</name>
</gene>